<keyword evidence="2" id="KW-1185">Reference proteome</keyword>
<organism evidence="1 2">
    <name type="scientific">Pseudonocardia autotrophica</name>
    <name type="common">Amycolata autotrophica</name>
    <name type="synonym">Nocardia autotrophica</name>
    <dbReference type="NCBI Taxonomy" id="2074"/>
    <lineage>
        <taxon>Bacteria</taxon>
        <taxon>Bacillati</taxon>
        <taxon>Actinomycetota</taxon>
        <taxon>Actinomycetes</taxon>
        <taxon>Pseudonocardiales</taxon>
        <taxon>Pseudonocardiaceae</taxon>
        <taxon>Pseudonocardia</taxon>
    </lineage>
</organism>
<evidence type="ECO:0000313" key="1">
    <source>
        <dbReference type="EMBL" id="OSY43303.1"/>
    </source>
</evidence>
<name>A0A1Y2N765_PSEAH</name>
<dbReference type="OrthoDB" id="9800597at2"/>
<gene>
    <name evidence="1" type="primary">fdx4</name>
    <name evidence="1" type="ORF">BG845_00908</name>
</gene>
<comment type="caution">
    <text evidence="1">The sequence shown here is derived from an EMBL/GenBank/DDBJ whole genome shotgun (WGS) entry which is preliminary data.</text>
</comment>
<accession>A0A1Y2N765</accession>
<sequence length="233" mass="23945">MPETTERALVLVARPTPSGVDGRSLARLAAAVAARVPGPVRVAHLDQEDPSVPAVLDALTAEAVPAVLLVGLAVPADRYLTTWIGRAVAHWQASSESAAAGPDVRVAPGLTGFAADAVVELSAEPGDPVTVSAGGFASPSWSVLDVPDRHLFVCRGPRCLVYGAGATHRALSDEAKGTSTQVTPCGCFGPCNLGPLVVEYPAGSWHTAVDPARARELVRVTARGPHSDGDRVS</sequence>
<dbReference type="Gene3D" id="3.40.50.1400">
    <property type="match status" value="1"/>
</dbReference>
<evidence type="ECO:0000313" key="2">
    <source>
        <dbReference type="Proteomes" id="UP000194360"/>
    </source>
</evidence>
<dbReference type="Proteomes" id="UP000194360">
    <property type="component" value="Unassembled WGS sequence"/>
</dbReference>
<dbReference type="Gene3D" id="3.40.30.10">
    <property type="entry name" value="Glutaredoxin"/>
    <property type="match status" value="1"/>
</dbReference>
<dbReference type="SUPFAM" id="SSF52833">
    <property type="entry name" value="Thioredoxin-like"/>
    <property type="match status" value="1"/>
</dbReference>
<dbReference type="InterPro" id="IPR036249">
    <property type="entry name" value="Thioredoxin-like_sf"/>
</dbReference>
<reference evidence="1 2" key="1">
    <citation type="submission" date="2016-09" db="EMBL/GenBank/DDBJ databases">
        <title>Pseudonocardia autotrophica DSM535, a candidate organism with high potential of specific P450 cytochromes.</title>
        <authorList>
            <person name="Grumaz C."/>
            <person name="Vainshtein Y."/>
            <person name="Kirstahler P."/>
            <person name="Sohn K."/>
        </authorList>
    </citation>
    <scope>NUCLEOTIDE SEQUENCE [LARGE SCALE GENOMIC DNA]</scope>
    <source>
        <strain evidence="1 2">DSM 535</strain>
    </source>
</reference>
<dbReference type="RefSeq" id="WP_085911205.1">
    <property type="nucleotide sequence ID" value="NZ_AP018920.1"/>
</dbReference>
<dbReference type="AlphaFoldDB" id="A0A1Y2N765"/>
<protein>
    <submittedName>
        <fullName evidence="1">Ferredoxin, 2Fe-2S</fullName>
    </submittedName>
</protein>
<dbReference type="EMBL" id="MIGB01000003">
    <property type="protein sequence ID" value="OSY43303.1"/>
    <property type="molecule type" value="Genomic_DNA"/>
</dbReference>
<dbReference type="STRING" id="2074.BG845_00908"/>
<dbReference type="CDD" id="cd02980">
    <property type="entry name" value="TRX_Fd_family"/>
    <property type="match status" value="1"/>
</dbReference>
<proteinExistence type="predicted"/>